<feature type="region of interest" description="Disordered" evidence="1">
    <location>
        <begin position="22"/>
        <end position="366"/>
    </location>
</feature>
<feature type="compositionally biased region" description="Basic residues" evidence="1">
    <location>
        <begin position="277"/>
        <end position="289"/>
    </location>
</feature>
<evidence type="ECO:0000313" key="2">
    <source>
        <dbReference type="EMBL" id="EJK46832.1"/>
    </source>
</evidence>
<feature type="region of interest" description="Disordered" evidence="1">
    <location>
        <begin position="402"/>
        <end position="452"/>
    </location>
</feature>
<feature type="compositionally biased region" description="Basic residues" evidence="1">
    <location>
        <begin position="55"/>
        <end position="72"/>
    </location>
</feature>
<accession>K0RJH7</accession>
<protein>
    <submittedName>
        <fullName evidence="2">Uncharacterized protein</fullName>
    </submittedName>
</protein>
<sequence length="452" mass="49312">MLPRRDRSNDQYLTLFNILYPPTSGARGTAQQQVDPARGLPSGLVRVAHLGRPSVLRRARPGRRGRGKGGRRGNREEARLQLLPGPDRGRRGDQLVGTDHTAVPRRRGPGPARRYDSRGGAPEDEPRPDRGGGTGRPAPVDCERRRPVHRAGQPRLRAVHGRRAQDQRGEARRRHPNGAVRRPPPSEGGVGHAHDHRGGRNGETVQLRAALRRADLEFDRGPVRERPDDPDPVRAGPEHGRRVPGRGLPPASAAGSRRGHAQERPQGAAGGVQHAGPRVRRVRRARHGLARGARAHQVPRPPRPLRVEPGHPQDQRGHRRRHVERRPVPHLVGRVQRQPRPGHPAHPHCEPPREPEELLPPLPRGEGCVPRSVAGVGVGHAGSPGRAHSAVEAGLLREEGFGVDRRGEPRRAHEGVLGGHVRDDRRAPREEGGAGGCRRKGRGGRVWSAGPG</sequence>
<keyword evidence="3" id="KW-1185">Reference proteome</keyword>
<feature type="compositionally biased region" description="Basic and acidic residues" evidence="1">
    <location>
        <begin position="212"/>
        <end position="241"/>
    </location>
</feature>
<name>K0RJH7_THAOC</name>
<dbReference type="Proteomes" id="UP000266841">
    <property type="component" value="Unassembled WGS sequence"/>
</dbReference>
<dbReference type="OMA" id="HNEIAHS"/>
<feature type="compositionally biased region" description="Basic and acidic residues" evidence="1">
    <location>
        <begin position="305"/>
        <end position="316"/>
    </location>
</feature>
<dbReference type="AlphaFoldDB" id="K0RJH7"/>
<feature type="compositionally biased region" description="Basic and acidic residues" evidence="1">
    <location>
        <begin position="402"/>
        <end position="432"/>
    </location>
</feature>
<evidence type="ECO:0000313" key="3">
    <source>
        <dbReference type="Proteomes" id="UP000266841"/>
    </source>
</evidence>
<reference evidence="2 3" key="1">
    <citation type="journal article" date="2012" name="Genome Biol.">
        <title>Genome and low-iron response of an oceanic diatom adapted to chronic iron limitation.</title>
        <authorList>
            <person name="Lommer M."/>
            <person name="Specht M."/>
            <person name="Roy A.S."/>
            <person name="Kraemer L."/>
            <person name="Andreson R."/>
            <person name="Gutowska M.A."/>
            <person name="Wolf J."/>
            <person name="Bergner S.V."/>
            <person name="Schilhabel M.B."/>
            <person name="Klostermeier U.C."/>
            <person name="Beiko R.G."/>
            <person name="Rosenstiel P."/>
            <person name="Hippler M."/>
            <person name="Laroche J."/>
        </authorList>
    </citation>
    <scope>NUCLEOTIDE SEQUENCE [LARGE SCALE GENOMIC DNA]</scope>
    <source>
        <strain evidence="2 3">CCMP1005</strain>
    </source>
</reference>
<gene>
    <name evidence="2" type="ORF">THAOC_34482</name>
</gene>
<comment type="caution">
    <text evidence="2">The sequence shown here is derived from an EMBL/GenBank/DDBJ whole genome shotgun (WGS) entry which is preliminary data.</text>
</comment>
<proteinExistence type="predicted"/>
<evidence type="ECO:0000256" key="1">
    <source>
        <dbReference type="SAM" id="MobiDB-lite"/>
    </source>
</evidence>
<feature type="compositionally biased region" description="Basic and acidic residues" evidence="1">
    <location>
        <begin position="347"/>
        <end position="356"/>
    </location>
</feature>
<dbReference type="EMBL" id="AGNL01047508">
    <property type="protein sequence ID" value="EJK46832.1"/>
    <property type="molecule type" value="Genomic_DNA"/>
</dbReference>
<organism evidence="2 3">
    <name type="scientific">Thalassiosira oceanica</name>
    <name type="common">Marine diatom</name>
    <dbReference type="NCBI Taxonomy" id="159749"/>
    <lineage>
        <taxon>Eukaryota</taxon>
        <taxon>Sar</taxon>
        <taxon>Stramenopiles</taxon>
        <taxon>Ochrophyta</taxon>
        <taxon>Bacillariophyta</taxon>
        <taxon>Coscinodiscophyceae</taxon>
        <taxon>Thalassiosirophycidae</taxon>
        <taxon>Thalassiosirales</taxon>
        <taxon>Thalassiosiraceae</taxon>
        <taxon>Thalassiosira</taxon>
    </lineage>
</organism>